<proteinExistence type="predicted"/>
<feature type="region of interest" description="Disordered" evidence="1">
    <location>
        <begin position="57"/>
        <end position="79"/>
    </location>
</feature>
<evidence type="ECO:0000256" key="1">
    <source>
        <dbReference type="SAM" id="MobiDB-lite"/>
    </source>
</evidence>
<dbReference type="Proteomes" id="UP000617734">
    <property type="component" value="Unassembled WGS sequence"/>
</dbReference>
<keyword evidence="3" id="KW-1185">Reference proteome</keyword>
<accession>A0A919KZL4</accession>
<sequence length="79" mass="8031">MLAAPPQHHLAVRAFPPVEGVDGIGSVPVGQCGRHGGPLGLTCQRWYVGDSIRARPGPAGSYGGGGLPGRRYVVSSTPA</sequence>
<reference evidence="2" key="1">
    <citation type="journal article" date="2014" name="Int. J. Syst. Evol. Microbiol.">
        <title>Complete genome sequence of Corynebacterium casei LMG S-19264T (=DSM 44701T), isolated from a smear-ripened cheese.</title>
        <authorList>
            <consortium name="US DOE Joint Genome Institute (JGI-PGF)"/>
            <person name="Walter F."/>
            <person name="Albersmeier A."/>
            <person name="Kalinowski J."/>
            <person name="Ruckert C."/>
        </authorList>
    </citation>
    <scope>NUCLEOTIDE SEQUENCE</scope>
    <source>
        <strain evidence="2">JCM 4646</strain>
    </source>
</reference>
<gene>
    <name evidence="2" type="ORF">GCM10018781_51100</name>
</gene>
<protein>
    <submittedName>
        <fullName evidence="2">Uncharacterized protein</fullName>
    </submittedName>
</protein>
<reference evidence="2" key="2">
    <citation type="submission" date="2020-09" db="EMBL/GenBank/DDBJ databases">
        <authorList>
            <person name="Sun Q."/>
            <person name="Ohkuma M."/>
        </authorList>
    </citation>
    <scope>NUCLEOTIDE SEQUENCE</scope>
    <source>
        <strain evidence="2">JCM 4646</strain>
    </source>
</reference>
<name>A0A919KZL4_9ACTN</name>
<evidence type="ECO:0000313" key="2">
    <source>
        <dbReference type="EMBL" id="GHH77501.1"/>
    </source>
</evidence>
<dbReference type="EMBL" id="BNBO01000033">
    <property type="protein sequence ID" value="GHH77501.1"/>
    <property type="molecule type" value="Genomic_DNA"/>
</dbReference>
<comment type="caution">
    <text evidence="2">The sequence shown here is derived from an EMBL/GenBank/DDBJ whole genome shotgun (WGS) entry which is preliminary data.</text>
</comment>
<dbReference type="AlphaFoldDB" id="A0A919KZL4"/>
<organism evidence="2 3">
    <name type="scientific">Kitasatospora indigofera</name>
    <dbReference type="NCBI Taxonomy" id="67307"/>
    <lineage>
        <taxon>Bacteria</taxon>
        <taxon>Bacillati</taxon>
        <taxon>Actinomycetota</taxon>
        <taxon>Actinomycetes</taxon>
        <taxon>Kitasatosporales</taxon>
        <taxon>Streptomycetaceae</taxon>
        <taxon>Kitasatospora</taxon>
    </lineage>
</organism>
<evidence type="ECO:0000313" key="3">
    <source>
        <dbReference type="Proteomes" id="UP000617734"/>
    </source>
</evidence>